<evidence type="ECO:0000256" key="3">
    <source>
        <dbReference type="PROSITE-ProRule" id="PRU00514"/>
    </source>
</evidence>
<feature type="binding site" evidence="2">
    <location>
        <position position="6"/>
    </location>
    <ligand>
        <name>prephenate</name>
        <dbReference type="ChEBI" id="CHEBI:29934"/>
    </ligand>
</feature>
<dbReference type="EC" id="5.4.99.5" evidence="1 3"/>
<gene>
    <name evidence="4" type="ORF">BleG1_2027</name>
</gene>
<dbReference type="PIRSF" id="PIRSF005965">
    <property type="entry name" value="Chor_mut_AroH"/>
    <property type="match status" value="1"/>
</dbReference>
<dbReference type="GO" id="GO:0008652">
    <property type="term" value="P:amino acid biosynthetic process"/>
    <property type="evidence" value="ECO:0007669"/>
    <property type="project" value="UniProtKB-UniRule"/>
</dbReference>
<dbReference type="SUPFAM" id="SSF55298">
    <property type="entry name" value="YjgF-like"/>
    <property type="match status" value="1"/>
</dbReference>
<dbReference type="Pfam" id="PF07736">
    <property type="entry name" value="CM_1"/>
    <property type="match status" value="1"/>
</dbReference>
<proteinExistence type="predicted"/>
<dbReference type="InterPro" id="IPR008243">
    <property type="entry name" value="Chorismate_mutase_AroH"/>
</dbReference>
<dbReference type="NCBIfam" id="TIGR01796">
    <property type="entry name" value="CM_mono_aroH"/>
    <property type="match status" value="1"/>
</dbReference>
<evidence type="ECO:0000256" key="2">
    <source>
        <dbReference type="PIRSR" id="PIRSR005965-1"/>
    </source>
</evidence>
<dbReference type="AlphaFoldDB" id="A0A060LXW3"/>
<evidence type="ECO:0000256" key="1">
    <source>
        <dbReference type="NCBIfam" id="TIGR01796"/>
    </source>
</evidence>
<protein>
    <recommendedName>
        <fullName evidence="1 3">chorismate mutase</fullName>
        <ecNumber evidence="1 3">5.4.99.5</ecNumber>
    </recommendedName>
</protein>
<dbReference type="Gene3D" id="3.30.1330.40">
    <property type="entry name" value="RutC-like"/>
    <property type="match status" value="1"/>
</dbReference>
<accession>A0A060LXW3</accession>
<keyword evidence="2 3" id="KW-0057">Aromatic amino acid biosynthesis</keyword>
<dbReference type="GO" id="GO:0004106">
    <property type="term" value="F:chorismate mutase activity"/>
    <property type="evidence" value="ECO:0007669"/>
    <property type="project" value="UniProtKB-UniRule"/>
</dbReference>
<evidence type="ECO:0000313" key="5">
    <source>
        <dbReference type="Proteomes" id="UP000027142"/>
    </source>
</evidence>
<dbReference type="STRING" id="1246626.BleG1_2027"/>
<dbReference type="PROSITE" id="PS51167">
    <property type="entry name" value="CHORISMATE_MUT_1"/>
    <property type="match status" value="1"/>
</dbReference>
<dbReference type="eggNOG" id="COG4401">
    <property type="taxonomic scope" value="Bacteria"/>
</dbReference>
<comment type="catalytic activity">
    <reaction evidence="3">
        <text>chorismate = prephenate</text>
        <dbReference type="Rhea" id="RHEA:13897"/>
        <dbReference type="ChEBI" id="CHEBI:29748"/>
        <dbReference type="ChEBI" id="CHEBI:29934"/>
        <dbReference type="EC" id="5.4.99.5"/>
    </reaction>
</comment>
<dbReference type="UniPathway" id="UPA00120">
    <property type="reaction ID" value="UER00203"/>
</dbReference>
<dbReference type="RefSeq" id="WP_038480246.1">
    <property type="nucleotide sequence ID" value="NZ_CP003923.1"/>
</dbReference>
<dbReference type="HOGENOM" id="CLU_133236_1_0_9"/>
<dbReference type="PANTHER" id="PTHR21164">
    <property type="entry name" value="CHORISMATE MUTASE"/>
    <property type="match status" value="1"/>
</dbReference>
<keyword evidence="2 3" id="KW-0028">Amino-acid biosynthesis</keyword>
<dbReference type="CDD" id="cd02185">
    <property type="entry name" value="AroH"/>
    <property type="match status" value="1"/>
</dbReference>
<dbReference type="EMBL" id="CP003923">
    <property type="protein sequence ID" value="AIC94605.1"/>
    <property type="molecule type" value="Genomic_DNA"/>
</dbReference>
<dbReference type="PANTHER" id="PTHR21164:SF0">
    <property type="entry name" value="CHORISMATE MUTASE AROH"/>
    <property type="match status" value="1"/>
</dbReference>
<keyword evidence="5" id="KW-1185">Reference proteome</keyword>
<dbReference type="OrthoDB" id="9802232at2"/>
<reference evidence="4 5" key="1">
    <citation type="journal article" date="2014" name="Gene">
        <title>A comparative genomic analysis of the alkalitolerant soil bacterium Bacillus lehensis G1.</title>
        <authorList>
            <person name="Noor Y.M."/>
            <person name="Samsulrizal N.H."/>
            <person name="Jema'on N.A."/>
            <person name="Low K.O."/>
            <person name="Ramli A.N."/>
            <person name="Alias N.I."/>
            <person name="Damis S.I."/>
            <person name="Fuzi S.F."/>
            <person name="Isa M.N."/>
            <person name="Murad A.M."/>
            <person name="Raih M.F."/>
            <person name="Bakar F.D."/>
            <person name="Najimudin N."/>
            <person name="Mahadi N.M."/>
            <person name="Illias R.M."/>
        </authorList>
    </citation>
    <scope>NUCLEOTIDE SEQUENCE [LARGE SCALE GENOMIC DNA]</scope>
    <source>
        <strain evidence="4 5">G1</strain>
    </source>
</reference>
<feature type="binding site" evidence="2">
    <location>
        <position position="89"/>
    </location>
    <ligand>
        <name>prephenate</name>
        <dbReference type="ChEBI" id="CHEBI:29934"/>
    </ligand>
</feature>
<dbReference type="Proteomes" id="UP000027142">
    <property type="component" value="Chromosome"/>
</dbReference>
<dbReference type="PATRIC" id="fig|1246626.3.peg.2027"/>
<dbReference type="InterPro" id="IPR035959">
    <property type="entry name" value="RutC-like_sf"/>
</dbReference>
<dbReference type="KEGG" id="ble:BleG1_2027"/>
<keyword evidence="3" id="KW-0413">Isomerase</keyword>
<name>A0A060LXW3_9BACI</name>
<evidence type="ECO:0000313" key="4">
    <source>
        <dbReference type="EMBL" id="AIC94605.1"/>
    </source>
</evidence>
<dbReference type="GO" id="GO:0009073">
    <property type="term" value="P:aromatic amino acid family biosynthetic process"/>
    <property type="evidence" value="ECO:0007669"/>
    <property type="project" value="UniProtKB-UniRule"/>
</dbReference>
<organism evidence="4 5">
    <name type="scientific">Shouchella lehensis G1</name>
    <dbReference type="NCBI Taxonomy" id="1246626"/>
    <lineage>
        <taxon>Bacteria</taxon>
        <taxon>Bacillati</taxon>
        <taxon>Bacillota</taxon>
        <taxon>Bacilli</taxon>
        <taxon>Bacillales</taxon>
        <taxon>Bacillaceae</taxon>
        <taxon>Shouchella</taxon>
    </lineage>
</organism>
<sequence length="122" mass="13808">MMRGIRGATTVEKNEATEIERETERLLRKMVADNEIQPEHIAQVLVTVTDDIDACFPAKALRNLKGFDFVPVMCAQEIPVKGSLPRCIRVMMTAQTDRDQQDVCHIFLNQAITLRPDLLQKG</sequence>
<dbReference type="GO" id="GO:0046417">
    <property type="term" value="P:chorismate metabolic process"/>
    <property type="evidence" value="ECO:0007669"/>
    <property type="project" value="TreeGrafter"/>
</dbReference>